<proteinExistence type="predicted"/>
<dbReference type="RefSeq" id="XP_660395.1">
    <property type="nucleotide sequence ID" value="XM_655303.1"/>
</dbReference>
<reference evidence="2" key="2">
    <citation type="journal article" date="2009" name="Fungal Genet. Biol.">
        <title>The 2008 update of the Aspergillus nidulans genome annotation: a community effort.</title>
        <authorList>
            <person name="Wortman J.R."/>
            <person name="Gilsenan J.M."/>
            <person name="Joardar V."/>
            <person name="Deegan J."/>
            <person name="Clutterbuck J."/>
            <person name="Andersen M.R."/>
            <person name="Archer D."/>
            <person name="Bencina M."/>
            <person name="Braus G."/>
            <person name="Coutinho P."/>
            <person name="von Dohren H."/>
            <person name="Doonan J."/>
            <person name="Driessen A.J."/>
            <person name="Durek P."/>
            <person name="Espeso E."/>
            <person name="Fekete E."/>
            <person name="Flipphi M."/>
            <person name="Estrada C.G."/>
            <person name="Geysens S."/>
            <person name="Goldman G."/>
            <person name="de Groot P.W."/>
            <person name="Hansen K."/>
            <person name="Harris S.D."/>
            <person name="Heinekamp T."/>
            <person name="Helmstaedt K."/>
            <person name="Henrissat B."/>
            <person name="Hofmann G."/>
            <person name="Homan T."/>
            <person name="Horio T."/>
            <person name="Horiuchi H."/>
            <person name="James S."/>
            <person name="Jones M."/>
            <person name="Karaffa L."/>
            <person name="Karanyi Z."/>
            <person name="Kato M."/>
            <person name="Keller N."/>
            <person name="Kelly D.E."/>
            <person name="Kiel J.A."/>
            <person name="Kim J.M."/>
            <person name="van der Klei I.J."/>
            <person name="Klis F.M."/>
            <person name="Kovalchuk A."/>
            <person name="Krasevec N."/>
            <person name="Kubicek C.P."/>
            <person name="Liu B."/>
            <person name="Maccabe A."/>
            <person name="Meyer V."/>
            <person name="Mirabito P."/>
            <person name="Miskei M."/>
            <person name="Mos M."/>
            <person name="Mullins J."/>
            <person name="Nelson D.R."/>
            <person name="Nielsen J."/>
            <person name="Oakley B.R."/>
            <person name="Osmani S.A."/>
            <person name="Pakula T."/>
            <person name="Paszewski A."/>
            <person name="Paulsen I."/>
            <person name="Pilsyk S."/>
            <person name="Pocsi I."/>
            <person name="Punt P.J."/>
            <person name="Ram A.F."/>
            <person name="Ren Q."/>
            <person name="Robellet X."/>
            <person name="Robson G."/>
            <person name="Seiboth B."/>
            <person name="van Solingen P."/>
            <person name="Specht T."/>
            <person name="Sun J."/>
            <person name="Taheri-Talesh N."/>
            <person name="Takeshita N."/>
            <person name="Ussery D."/>
            <person name="vanKuyk P.A."/>
            <person name="Visser H."/>
            <person name="van de Vondervoort P.J."/>
            <person name="de Vries R.P."/>
            <person name="Walton J."/>
            <person name="Xiang X."/>
            <person name="Xiong Y."/>
            <person name="Zeng A.P."/>
            <person name="Brandt B.W."/>
            <person name="Cornell M.J."/>
            <person name="van den Hondel C.A."/>
            <person name="Visser J."/>
            <person name="Oliver S.G."/>
            <person name="Turner G."/>
        </authorList>
    </citation>
    <scope>GENOME REANNOTATION</scope>
    <source>
        <strain evidence="2">FGSC A4 / ATCC 38163 / CBS 112.46 / NRRL 194 / M139</strain>
    </source>
</reference>
<protein>
    <submittedName>
        <fullName evidence="1">Uncharacterized protein</fullName>
    </submittedName>
</protein>
<sequence>MEEYEYGHEGALQKFLENGRKPQPTYVELLPPASAAEHADLDRRWKLLMLSRRVSGMQDLLESTAGANLAIKEDRLLKRTGAQFTQTIWPVHYLPNITWITEPKHEKMAFS</sequence>
<evidence type="ECO:0000313" key="1">
    <source>
        <dbReference type="EMBL" id="CBF84004.1"/>
    </source>
</evidence>
<dbReference type="GeneID" id="2873941"/>
<dbReference type="AlphaFoldDB" id="Q5B9I9"/>
<keyword evidence="2" id="KW-1185">Reference proteome</keyword>
<accession>C8VJK6</accession>
<dbReference type="EMBL" id="BN001306">
    <property type="protein sequence ID" value="CBF84004.1"/>
    <property type="molecule type" value="Genomic_DNA"/>
</dbReference>
<dbReference type="OrthoDB" id="27483at2759"/>
<gene>
    <name evidence="1" type="ORF">ANIA_02791</name>
</gene>
<evidence type="ECO:0000313" key="2">
    <source>
        <dbReference type="Proteomes" id="UP000000560"/>
    </source>
</evidence>
<dbReference type="Proteomes" id="UP000000560">
    <property type="component" value="Chromosome VI"/>
</dbReference>
<dbReference type="VEuPathDB" id="FungiDB:AN2791"/>
<name>Q5B9I9_EMENI</name>
<dbReference type="KEGG" id="ani:ANIA_02791"/>
<dbReference type="HOGENOM" id="CLU_2158345_0_0_1"/>
<dbReference type="InParanoid" id="Q5B9I9"/>
<reference evidence="2" key="1">
    <citation type="journal article" date="2005" name="Nature">
        <title>Sequencing of Aspergillus nidulans and comparative analysis with A. fumigatus and A. oryzae.</title>
        <authorList>
            <person name="Galagan J.E."/>
            <person name="Calvo S.E."/>
            <person name="Cuomo C."/>
            <person name="Ma L.J."/>
            <person name="Wortman J.R."/>
            <person name="Batzoglou S."/>
            <person name="Lee S.I."/>
            <person name="Basturkmen M."/>
            <person name="Spevak C.C."/>
            <person name="Clutterbuck J."/>
            <person name="Kapitonov V."/>
            <person name="Jurka J."/>
            <person name="Scazzocchio C."/>
            <person name="Farman M."/>
            <person name="Butler J."/>
            <person name="Purcell S."/>
            <person name="Harris S."/>
            <person name="Braus G.H."/>
            <person name="Draht O."/>
            <person name="Busch S."/>
            <person name="D'Enfert C."/>
            <person name="Bouchier C."/>
            <person name="Goldman G.H."/>
            <person name="Bell-Pedersen D."/>
            <person name="Griffiths-Jones S."/>
            <person name="Doonan J.H."/>
            <person name="Yu J."/>
            <person name="Vienken K."/>
            <person name="Pain A."/>
            <person name="Freitag M."/>
            <person name="Selker E.U."/>
            <person name="Archer D.B."/>
            <person name="Penalva M.A."/>
            <person name="Oakley B.R."/>
            <person name="Momany M."/>
            <person name="Tanaka T."/>
            <person name="Kumagai T."/>
            <person name="Asai K."/>
            <person name="Machida M."/>
            <person name="Nierman W.C."/>
            <person name="Denning D.W."/>
            <person name="Caddick M."/>
            <person name="Hynes M."/>
            <person name="Paoletti M."/>
            <person name="Fischer R."/>
            <person name="Miller B."/>
            <person name="Dyer P."/>
            <person name="Sachs M.S."/>
            <person name="Osmani S.A."/>
            <person name="Birren B.W."/>
        </authorList>
    </citation>
    <scope>NUCLEOTIDE SEQUENCE [LARGE SCALE GENOMIC DNA]</scope>
    <source>
        <strain evidence="2">FGSC A4 / ATCC 38163 / CBS 112.46 / NRRL 194 / M139</strain>
    </source>
</reference>
<accession>Q5B9I9</accession>
<organism evidence="1 2">
    <name type="scientific">Emericella nidulans (strain FGSC A4 / ATCC 38163 / CBS 112.46 / NRRL 194 / M139)</name>
    <name type="common">Aspergillus nidulans</name>
    <dbReference type="NCBI Taxonomy" id="227321"/>
    <lineage>
        <taxon>Eukaryota</taxon>
        <taxon>Fungi</taxon>
        <taxon>Dikarya</taxon>
        <taxon>Ascomycota</taxon>
        <taxon>Pezizomycotina</taxon>
        <taxon>Eurotiomycetes</taxon>
        <taxon>Eurotiomycetidae</taxon>
        <taxon>Eurotiales</taxon>
        <taxon>Aspergillaceae</taxon>
        <taxon>Aspergillus</taxon>
        <taxon>Aspergillus subgen. Nidulantes</taxon>
    </lineage>
</organism>